<feature type="compositionally biased region" description="Polar residues" evidence="1">
    <location>
        <begin position="932"/>
        <end position="942"/>
    </location>
</feature>
<feature type="compositionally biased region" description="Polar residues" evidence="1">
    <location>
        <begin position="1001"/>
        <end position="1017"/>
    </location>
</feature>
<feature type="region of interest" description="Disordered" evidence="1">
    <location>
        <begin position="470"/>
        <end position="493"/>
    </location>
</feature>
<feature type="region of interest" description="Disordered" evidence="1">
    <location>
        <begin position="519"/>
        <end position="581"/>
    </location>
</feature>
<evidence type="ECO:0000256" key="1">
    <source>
        <dbReference type="SAM" id="MobiDB-lite"/>
    </source>
</evidence>
<reference evidence="2" key="1">
    <citation type="submission" date="2024-01" db="EMBL/GenBank/DDBJ databases">
        <authorList>
            <person name="Webb A."/>
        </authorList>
    </citation>
    <scope>NUCLEOTIDE SEQUENCE</scope>
    <source>
        <strain evidence="2">Pm1</strain>
    </source>
</reference>
<accession>A0AAV1TNU7</accession>
<feature type="compositionally biased region" description="Basic and acidic residues" evidence="1">
    <location>
        <begin position="365"/>
        <end position="375"/>
    </location>
</feature>
<proteinExistence type="predicted"/>
<gene>
    <name evidence="2" type="ORF">PM001_LOCUS8152</name>
</gene>
<feature type="compositionally biased region" description="Polar residues" evidence="1">
    <location>
        <begin position="353"/>
        <end position="364"/>
    </location>
</feature>
<name>A0AAV1TNU7_9STRA</name>
<feature type="region of interest" description="Disordered" evidence="1">
    <location>
        <begin position="353"/>
        <end position="375"/>
    </location>
</feature>
<feature type="region of interest" description="Disordered" evidence="1">
    <location>
        <begin position="1"/>
        <end position="46"/>
    </location>
</feature>
<evidence type="ECO:0000313" key="2">
    <source>
        <dbReference type="EMBL" id="CAK7922981.1"/>
    </source>
</evidence>
<dbReference type="AlphaFoldDB" id="A0AAV1TNU7"/>
<evidence type="ECO:0000313" key="3">
    <source>
        <dbReference type="Proteomes" id="UP001162060"/>
    </source>
</evidence>
<sequence>MADPAWGAASSSSSSFSSSSFSSSSSSLRPLDEPTAQPLYPLRSNEPLSQLLQRHQPLLCQDQPQPQQQQSASLYQPLPAEPLHVMPPFGPAVFWASTDLSRYGGHPSSDMSHVTSSRCTRREEIPPRSMDTNARSLVDNSEWVLQQENRLHVQSEQQVQRSMQEQTWRQADGPPVQPSWYSLGADGFNAIQSSGSDARCCDGVSWRVQAGGREHTALHRDAWNSAPFCNRRDGSSGQSMSGTGTALTVAHLCMLQFGASVQGQEAVDTVDGIRVQQQIAQAMQASMHHQNCRLCAMSIALYQWARSSPMLSAGVETDRVDSLRLQETEPLIQQKSPQRESCYRSDSCQPSCSEENSTSTQAGRSSHDDTFLNSDARHFSTNTAPAAADIPAGSDATRVAALVNTTTCTTSPAHDVSVASDATHDNTLVNATTCTTSPAPDVCASPDATQAKARANTSACITIPTEDRIEKEVDLETQGPNDAQSRSPIRPSRAAVVPGVSLASHAARLLTMQDILNGEDGSSKASAPRLQLLDGKQKRVSYKRKMPTTSTPTKRQKTSDRQSEDDFQQPPANKPTGALLQPRGVSASAIAQTVKPCTPMYLAFMESRAARASKQVTGTKPSVAGISSLRSQLNLPVRGVKSSANSAKRRSGRPNFVNTETVNVETGMWKPLKTSESDQRTKRLRLDTTRSEEALYRRQVSDMRVSVSDTSRRSEEQCTIIKAEPRENGVLDGSIDEVYRQRQWRQSPPEYLVHDSNVVSSIRSSIKTEMIGTGKDILVTKRRRARLPCARPARPALIGRQQQAQRRLPSNEERHSTCESSLAYAIGSVAVSHGPAVNRTVVIFCKRDFMRYQAAKIWRKYQEQLTKQEEWQEVRVAGKRTRYLKFRYDDEIQRKYRRTYTRSGKARRKPFPKTGKTCSLQVTIPIHQTTSMAGPMISSSVPSDKGVDERGDLAQESSCTTSELSLNISDDCMLSGKCNVAKGDERFLTRDVSQSRDMELSGTQGDSNSAMDSSVSMEPSDVISGTFAAVGALVVVDSAVSEDGPEMTADAGSVSDTAVSDALSSGTFKVTVSVPNAPLHSSVSSVADVSRSGNLEDMTAIADRSIDTPRPDNAFNETAVPFITGTCKTEVTCLECAGKSGVVVVADESGVVVGSPALDPTAPSPV</sequence>
<feature type="compositionally biased region" description="Polar residues" evidence="1">
    <location>
        <begin position="478"/>
        <end position="487"/>
    </location>
</feature>
<feature type="region of interest" description="Disordered" evidence="1">
    <location>
        <begin position="932"/>
        <end position="958"/>
    </location>
</feature>
<feature type="region of interest" description="Disordered" evidence="1">
    <location>
        <begin position="992"/>
        <end position="1017"/>
    </location>
</feature>
<protein>
    <submittedName>
        <fullName evidence="2">Uncharacterized protein</fullName>
    </submittedName>
</protein>
<organism evidence="2 3">
    <name type="scientific">Peronospora matthiolae</name>
    <dbReference type="NCBI Taxonomy" id="2874970"/>
    <lineage>
        <taxon>Eukaryota</taxon>
        <taxon>Sar</taxon>
        <taxon>Stramenopiles</taxon>
        <taxon>Oomycota</taxon>
        <taxon>Peronosporomycetes</taxon>
        <taxon>Peronosporales</taxon>
        <taxon>Peronosporaceae</taxon>
        <taxon>Peronospora</taxon>
    </lineage>
</organism>
<dbReference type="Proteomes" id="UP001162060">
    <property type="component" value="Unassembled WGS sequence"/>
</dbReference>
<comment type="caution">
    <text evidence="2">The sequence shown here is derived from an EMBL/GenBank/DDBJ whole genome shotgun (WGS) entry which is preliminary data.</text>
</comment>
<feature type="compositionally biased region" description="Low complexity" evidence="1">
    <location>
        <begin position="10"/>
        <end position="27"/>
    </location>
</feature>
<dbReference type="EMBL" id="CAKLBY020000066">
    <property type="protein sequence ID" value="CAK7922981.1"/>
    <property type="molecule type" value="Genomic_DNA"/>
</dbReference>